<evidence type="ECO:0000313" key="2">
    <source>
        <dbReference type="EMBL" id="PWU54038.1"/>
    </source>
</evidence>
<evidence type="ECO:0000313" key="3">
    <source>
        <dbReference type="Proteomes" id="UP000245683"/>
    </source>
</evidence>
<dbReference type="AlphaFoldDB" id="A0A317KJN8"/>
<accession>A0A317KJN8</accession>
<dbReference type="OrthoDB" id="4966777at2"/>
<keyword evidence="3" id="KW-1185">Reference proteome</keyword>
<dbReference type="Proteomes" id="UP000245683">
    <property type="component" value="Unassembled WGS sequence"/>
</dbReference>
<dbReference type="RefSeq" id="WP_109942653.1">
    <property type="nucleotide sequence ID" value="NZ_QGSV01000022.1"/>
</dbReference>
<dbReference type="InterPro" id="IPR043917">
    <property type="entry name" value="DUF5753"/>
</dbReference>
<name>A0A317KJN8_9ACTN</name>
<evidence type="ECO:0000259" key="1">
    <source>
        <dbReference type="Pfam" id="PF19054"/>
    </source>
</evidence>
<proteinExistence type="predicted"/>
<comment type="caution">
    <text evidence="2">The sequence shown here is derived from an EMBL/GenBank/DDBJ whole genome shotgun (WGS) entry which is preliminary data.</text>
</comment>
<reference evidence="3" key="1">
    <citation type="submission" date="2018-05" db="EMBL/GenBank/DDBJ databases">
        <title>Micromonospora globispora sp. nov. and Micromonospora rugosa sp. nov., isolated from marine sediment.</title>
        <authorList>
            <person name="Carro L."/>
            <person name="Aysel V."/>
            <person name="Cetin D."/>
            <person name="Igual J.M."/>
            <person name="Klenk H.-P."/>
            <person name="Trujillo M.E."/>
            <person name="Sahin N."/>
        </authorList>
    </citation>
    <scope>NUCLEOTIDE SEQUENCE [LARGE SCALE GENOMIC DNA]</scope>
    <source>
        <strain evidence="3">S2904</strain>
    </source>
</reference>
<organism evidence="2 3">
    <name type="scientific">Micromonospora globispora</name>
    <dbReference type="NCBI Taxonomy" id="1450148"/>
    <lineage>
        <taxon>Bacteria</taxon>
        <taxon>Bacillati</taxon>
        <taxon>Actinomycetota</taxon>
        <taxon>Actinomycetes</taxon>
        <taxon>Micromonosporales</taxon>
        <taxon>Micromonosporaceae</taxon>
        <taxon>Micromonospora</taxon>
    </lineage>
</organism>
<gene>
    <name evidence="2" type="ORF">DLJ46_00335</name>
</gene>
<dbReference type="Pfam" id="PF19054">
    <property type="entry name" value="DUF5753"/>
    <property type="match status" value="1"/>
</dbReference>
<sequence>MLVAESRVIRHFETVYVAGLLETADYARRVLAEMVELHNLDIADVDAAVATRMQRQQLLYDTSKRFEFLLAEPVLRWLLQTVVGVPNIRFGILPLGVPLATTPQNSFQMYDDVAIVETFVGETTYRDDEAATYTRAIERLWNDAVTGEGARRLIVRAAQELQS</sequence>
<protein>
    <recommendedName>
        <fullName evidence="1">DUF5753 domain-containing protein</fullName>
    </recommendedName>
</protein>
<feature type="domain" description="DUF5753" evidence="1">
    <location>
        <begin position="4"/>
        <end position="154"/>
    </location>
</feature>
<dbReference type="EMBL" id="QGSV01000022">
    <property type="protein sequence ID" value="PWU54038.1"/>
    <property type="molecule type" value="Genomic_DNA"/>
</dbReference>